<evidence type="ECO:0000313" key="1">
    <source>
        <dbReference type="EMBL" id="MBB6327808.1"/>
    </source>
</evidence>
<gene>
    <name evidence="1" type="ORF">FHS59_003451</name>
</gene>
<organism evidence="1 2">
    <name type="scientific">Algoriphagus iocasae</name>
    <dbReference type="NCBI Taxonomy" id="1836499"/>
    <lineage>
        <taxon>Bacteria</taxon>
        <taxon>Pseudomonadati</taxon>
        <taxon>Bacteroidota</taxon>
        <taxon>Cytophagia</taxon>
        <taxon>Cytophagales</taxon>
        <taxon>Cyclobacteriaceae</taxon>
        <taxon>Algoriphagus</taxon>
    </lineage>
</organism>
<name>A0A841MYU4_9BACT</name>
<dbReference type="RefSeq" id="WP_184496566.1">
    <property type="nucleotide sequence ID" value="NZ_JACIJO010000003.1"/>
</dbReference>
<reference evidence="1 2" key="1">
    <citation type="submission" date="2020-08" db="EMBL/GenBank/DDBJ databases">
        <title>Genomic Encyclopedia of Type Strains, Phase IV (KMG-IV): sequencing the most valuable type-strain genomes for metagenomic binning, comparative biology and taxonomic classification.</title>
        <authorList>
            <person name="Goeker M."/>
        </authorList>
    </citation>
    <scope>NUCLEOTIDE SEQUENCE [LARGE SCALE GENOMIC DNA]</scope>
    <source>
        <strain evidence="1 2">DSM 102044</strain>
    </source>
</reference>
<dbReference type="EMBL" id="JACIJO010000003">
    <property type="protein sequence ID" value="MBB6327808.1"/>
    <property type="molecule type" value="Genomic_DNA"/>
</dbReference>
<proteinExistence type="predicted"/>
<sequence>MENDKDFHLGICLPAALSGGAYTAGVMDYLIDAMDEWEKRKLSGYSSEVPQHNVRISLIGGSSEIGLTALIDSLAIQREFNAVNEIPNHASLLDCIPSNPFYHTWVDFMEDIKAYPSFSILQEILKAKNLPGINFKKDFGSDFLETEVHKKVEKVLTTTSSKAYLALSNYSQFTYPSYFNKIISTNLLQEDFSGKTPILDQIDNTNFTYSKAEIRNRGWNQIAPLFLETILRYKLAFRVSQEIRNPERMKDINSSTRHLMDLLWLIHISGRSIAKSEFEQNANGNVDKLHSKVFEKVRKELTNKIGMAKNQSHENELNQRTKVIMINPYFGDSGPFNTSNSSEMGNSENGNFIISPIRYTYNSQGERKVEGNQAIACGSLDGLGAFVCKQFRVHDFFLGRANCEKFLRDHFTFSPEGRNSSSLSGYEYLTDQKRKEFRSKISGRLQVIPIFSNPKKAPYMPEFNEGLYWPKINIRELESYRNKIHLSVANLKDSFFEFDSTNKLIIWARRKVVINRVITEKIMESSRLSLERHNQLIY</sequence>
<evidence type="ECO:0000313" key="2">
    <source>
        <dbReference type="Proteomes" id="UP000588604"/>
    </source>
</evidence>
<accession>A0A841MYU4</accession>
<dbReference type="AlphaFoldDB" id="A0A841MYU4"/>
<protein>
    <recommendedName>
        <fullName evidence="3">PNPLA domain-containing protein</fullName>
    </recommendedName>
</protein>
<comment type="caution">
    <text evidence="1">The sequence shown here is derived from an EMBL/GenBank/DDBJ whole genome shotgun (WGS) entry which is preliminary data.</text>
</comment>
<evidence type="ECO:0008006" key="3">
    <source>
        <dbReference type="Google" id="ProtNLM"/>
    </source>
</evidence>
<keyword evidence="2" id="KW-1185">Reference proteome</keyword>
<dbReference type="Proteomes" id="UP000588604">
    <property type="component" value="Unassembled WGS sequence"/>
</dbReference>